<keyword evidence="1 3" id="KW-0853">WD repeat</keyword>
<dbReference type="SUPFAM" id="SSF50978">
    <property type="entry name" value="WD40 repeat-like"/>
    <property type="match status" value="2"/>
</dbReference>
<feature type="domain" description="Novel STAND NTPase 1" evidence="6">
    <location>
        <begin position="138"/>
        <end position="570"/>
    </location>
</feature>
<protein>
    <submittedName>
        <fullName evidence="7">AAA family ATPase</fullName>
    </submittedName>
</protein>
<dbReference type="PROSITE" id="PS50082">
    <property type="entry name" value="WD_REPEATS_2"/>
    <property type="match status" value="14"/>
</dbReference>
<comment type="caution">
    <text evidence="7">The sequence shown here is derived from an EMBL/GenBank/DDBJ whole genome shotgun (WGS) entry which is preliminary data.</text>
</comment>
<feature type="region of interest" description="Disordered" evidence="4">
    <location>
        <begin position="38"/>
        <end position="61"/>
    </location>
</feature>
<feature type="repeat" description="WD" evidence="3">
    <location>
        <begin position="1194"/>
        <end position="1235"/>
    </location>
</feature>
<feature type="transmembrane region" description="Helical" evidence="5">
    <location>
        <begin position="618"/>
        <end position="638"/>
    </location>
</feature>
<dbReference type="InterPro" id="IPR019775">
    <property type="entry name" value="WD40_repeat_CS"/>
</dbReference>
<dbReference type="InterPro" id="IPR001680">
    <property type="entry name" value="WD40_rpt"/>
</dbReference>
<feature type="repeat" description="WD" evidence="3">
    <location>
        <begin position="697"/>
        <end position="738"/>
    </location>
</feature>
<feature type="repeat" description="WD" evidence="3">
    <location>
        <begin position="1148"/>
        <end position="1189"/>
    </location>
</feature>
<dbReference type="PANTHER" id="PTHR19848:SF8">
    <property type="entry name" value="F-BOX AND WD REPEAT DOMAIN CONTAINING 7"/>
    <property type="match status" value="1"/>
</dbReference>
<feature type="compositionally biased region" description="Basic and acidic residues" evidence="4">
    <location>
        <begin position="46"/>
        <end position="55"/>
    </location>
</feature>
<dbReference type="PROSITE" id="PS50294">
    <property type="entry name" value="WD_REPEATS_REGION"/>
    <property type="match status" value="14"/>
</dbReference>
<dbReference type="Pfam" id="PF00400">
    <property type="entry name" value="WD40"/>
    <property type="match status" value="14"/>
</dbReference>
<evidence type="ECO:0000256" key="4">
    <source>
        <dbReference type="SAM" id="MobiDB-lite"/>
    </source>
</evidence>
<dbReference type="PANTHER" id="PTHR19848">
    <property type="entry name" value="WD40 REPEAT PROTEIN"/>
    <property type="match status" value="1"/>
</dbReference>
<accession>A0A9X2VLR3</accession>
<evidence type="ECO:0000256" key="1">
    <source>
        <dbReference type="ARBA" id="ARBA00022574"/>
    </source>
</evidence>
<sequence>MAGQRMSSSGPAIGPRGVFAERFALLYAEAGDPPLKKVTESVTRARRTDEKDRPVRATAQRVSDWRRGRNVPARFAALSVVLEILIGEARKVRSTPAVPDLYDMAAWRALWEEAQASPVGVADSSYDDSHIGESGLCPYRGLAAFRPEDSGWFFGRERSTAALMSRLGNAADTSGIVMLVGASGAGKSSLMRAGMIPSIARGDLGVDGSAAWPVVLMTPGADPLKELAHQVPELSDALDLALDHDGLDHDVAAGLDSFINHTLMGIVRFSAQIRAAFAAYARDHGAERLVLVVDQFEEAFTLGGDETRLQLFVQALHAACTPTVPGGTPPVLVVLGVRADFYGRCLAYPELADALQNRQMVLGPMTSAELREAVSRPAKAAGLQLEPGLVELMLRDLGVRGGRPQGGQGAYDAGALPLLSHALLATWQRRQGGKLTISGYRAAGGIQGAVAATAERAWADLAPAAQRAARPLLLRLVRVGDDTQDTRRRSTRHELVEQAANRSAAEEALEVLARARLVTLDAGSVEITHEALLQAWPRLRVWVDQDREGALLRQRLEEDAGTWATEDKDSSLLYRGARLETARHWADGAGPGSLTATASAFLAVSGQQRKRSTWLRRAAVSVVVVLALIAVTAAVVAVRERDEAVFRGIVADANRLQDTDPSLSAQLDLVAHRMRPDDLDVYTRLVSTETSPLGIPLTGHTGAVYLTTFSPDSRTLATASYDNSVRLWDVADRRNPRLLGAPLLGHKSWVSSAVFSPDGKTLASAGDDGTVRLWDLSDLADPKPLGAPLEGGNGTIYLLAFSPDGKTLATANEDMTSRLWDVTDREHPKPLGAPLGNHTARVRSIAWDPTGRLFAAGGDDATIVLWNVADLTAPAMIGTLTGYDATVHSVAFSPDGRTLATGSDDRTVRLWNVADPTDPKLLGRPLTDHKGSVWTVAFSPDGRLLATGGADSTARLWNVTDPSQPQALGEPLTGRNGTVFAVGFSPDGRSLATGSADQTVRLWSLPPSVLVGQSGQTSAPTYSADGRLLITASEDRTIRLWDLSDRSAPRPLGPPVAAHDAAVWQLALSPDGRLLASGGEDRTVRLWDVSDPTRPRAVGTPLALQTRYTSLVGFSPDGRTLLTGNDDISLQLWDITDPERPRKLGDPITGAEGYVAYAEFTPDGRTLVTASADRGIRLYDVHDPNSVRPLGQVVPAHTAPIRDGAMTTDGRTLATTSDDKTIRLWDISDRSRVRQLGAPLTGHVESSVAVAFSPDGTRLASTSDDKTIRLWDVRDPARATPIGQSLTGHDAVVSDIVFSPDARSLASTSGDATVRLWDLDENQAITRICTNTRGVLTEELWRQYLPQLDYDPPCP</sequence>
<keyword evidence="5" id="KW-1133">Transmembrane helix</keyword>
<dbReference type="InterPro" id="IPR036322">
    <property type="entry name" value="WD40_repeat_dom_sf"/>
</dbReference>
<dbReference type="InterPro" id="IPR015943">
    <property type="entry name" value="WD40/YVTN_repeat-like_dom_sf"/>
</dbReference>
<dbReference type="SMART" id="SM00320">
    <property type="entry name" value="WD40"/>
    <property type="match status" value="14"/>
</dbReference>
<evidence type="ECO:0000256" key="2">
    <source>
        <dbReference type="ARBA" id="ARBA00022737"/>
    </source>
</evidence>
<gene>
    <name evidence="7" type="ORF">NZH93_19375</name>
</gene>
<keyword evidence="8" id="KW-1185">Reference proteome</keyword>
<dbReference type="InterPro" id="IPR049052">
    <property type="entry name" value="nSTAND1"/>
</dbReference>
<feature type="repeat" description="WD" evidence="3">
    <location>
        <begin position="1056"/>
        <end position="1097"/>
    </location>
</feature>
<dbReference type="PROSITE" id="PS00678">
    <property type="entry name" value="WD_REPEATS_1"/>
    <property type="match status" value="11"/>
</dbReference>
<keyword evidence="2" id="KW-0677">Repeat</keyword>
<feature type="repeat" description="WD" evidence="3">
    <location>
        <begin position="789"/>
        <end position="830"/>
    </location>
</feature>
<evidence type="ECO:0000313" key="8">
    <source>
        <dbReference type="Proteomes" id="UP001141259"/>
    </source>
</evidence>
<evidence type="ECO:0000313" key="7">
    <source>
        <dbReference type="EMBL" id="MCS7479028.1"/>
    </source>
</evidence>
<feature type="repeat" description="WD" evidence="3">
    <location>
        <begin position="880"/>
        <end position="913"/>
    </location>
</feature>
<dbReference type="InterPro" id="IPR020472">
    <property type="entry name" value="WD40_PAC1"/>
</dbReference>
<dbReference type="CDD" id="cd00200">
    <property type="entry name" value="WD40"/>
    <property type="match status" value="2"/>
</dbReference>
<dbReference type="Pfam" id="PF20703">
    <property type="entry name" value="nSTAND1"/>
    <property type="match status" value="1"/>
</dbReference>
<dbReference type="InterPro" id="IPR027417">
    <property type="entry name" value="P-loop_NTPase"/>
</dbReference>
<name>A0A9X2VLR3_9PSEU</name>
<organism evidence="7 8">
    <name type="scientific">Umezawaea endophytica</name>
    <dbReference type="NCBI Taxonomy" id="1654476"/>
    <lineage>
        <taxon>Bacteria</taxon>
        <taxon>Bacillati</taxon>
        <taxon>Actinomycetota</taxon>
        <taxon>Actinomycetes</taxon>
        <taxon>Pseudonocardiales</taxon>
        <taxon>Pseudonocardiaceae</taxon>
        <taxon>Umezawaea</taxon>
    </lineage>
</organism>
<dbReference type="RefSeq" id="WP_259624515.1">
    <property type="nucleotide sequence ID" value="NZ_JANYMP010000008.1"/>
</dbReference>
<feature type="repeat" description="WD" evidence="3">
    <location>
        <begin position="743"/>
        <end position="777"/>
    </location>
</feature>
<dbReference type="EMBL" id="JANYMP010000008">
    <property type="protein sequence ID" value="MCS7479028.1"/>
    <property type="molecule type" value="Genomic_DNA"/>
</dbReference>
<dbReference type="PRINTS" id="PR00320">
    <property type="entry name" value="GPROTEINBRPT"/>
</dbReference>
<evidence type="ECO:0000259" key="6">
    <source>
        <dbReference type="Pfam" id="PF20703"/>
    </source>
</evidence>
<dbReference type="SUPFAM" id="SSF52540">
    <property type="entry name" value="P-loop containing nucleoside triphosphate hydrolases"/>
    <property type="match status" value="1"/>
</dbReference>
<feature type="repeat" description="WD" evidence="3">
    <location>
        <begin position="972"/>
        <end position="1005"/>
    </location>
</feature>
<dbReference type="Gene3D" id="2.130.10.10">
    <property type="entry name" value="YVTN repeat-like/Quinoprotein amine dehydrogenase"/>
    <property type="match status" value="6"/>
</dbReference>
<dbReference type="Proteomes" id="UP001141259">
    <property type="component" value="Unassembled WGS sequence"/>
</dbReference>
<feature type="repeat" description="WD" evidence="3">
    <location>
        <begin position="835"/>
        <end position="868"/>
    </location>
</feature>
<evidence type="ECO:0000256" key="3">
    <source>
        <dbReference type="PROSITE-ProRule" id="PRU00221"/>
    </source>
</evidence>
<feature type="repeat" description="WD" evidence="3">
    <location>
        <begin position="1240"/>
        <end position="1281"/>
    </location>
</feature>
<feature type="repeat" description="WD" evidence="3">
    <location>
        <begin position="1286"/>
        <end position="1327"/>
    </location>
</feature>
<keyword evidence="5" id="KW-0472">Membrane</keyword>
<keyword evidence="5" id="KW-0812">Transmembrane</keyword>
<feature type="repeat" description="WD" evidence="3">
    <location>
        <begin position="926"/>
        <end position="967"/>
    </location>
</feature>
<reference evidence="7" key="1">
    <citation type="submission" date="2022-08" db="EMBL/GenBank/DDBJ databases">
        <authorList>
            <person name="Tistechok S."/>
            <person name="Samborskyy M."/>
            <person name="Roman I."/>
        </authorList>
    </citation>
    <scope>NUCLEOTIDE SEQUENCE</scope>
    <source>
        <strain evidence="7">DSM 103496</strain>
    </source>
</reference>
<feature type="repeat" description="WD" evidence="3">
    <location>
        <begin position="1102"/>
        <end position="1143"/>
    </location>
</feature>
<feature type="repeat" description="WD" evidence="3">
    <location>
        <begin position="1010"/>
        <end position="1051"/>
    </location>
</feature>
<proteinExistence type="predicted"/>
<evidence type="ECO:0000256" key="5">
    <source>
        <dbReference type="SAM" id="Phobius"/>
    </source>
</evidence>